<dbReference type="InterPro" id="IPR035986">
    <property type="entry name" value="PKD_dom_sf"/>
</dbReference>
<dbReference type="STRING" id="1232683.ADIMK_3093"/>
<evidence type="ECO:0000259" key="7">
    <source>
        <dbReference type="PROSITE" id="PS50093"/>
    </source>
</evidence>
<dbReference type="InterPro" id="IPR022409">
    <property type="entry name" value="PKD/Chitinase_dom"/>
</dbReference>
<dbReference type="Gene3D" id="3.40.50.200">
    <property type="entry name" value="Peptidase S8/S53 domain"/>
    <property type="match status" value="1"/>
</dbReference>
<dbReference type="InterPro" id="IPR050131">
    <property type="entry name" value="Peptidase_S8_subtilisin-like"/>
</dbReference>
<dbReference type="InterPro" id="IPR013783">
    <property type="entry name" value="Ig-like_fold"/>
</dbReference>
<accession>A0A081FVR6</accession>
<evidence type="ECO:0000313" key="8">
    <source>
        <dbReference type="EMBL" id="KEA62621.1"/>
    </source>
</evidence>
<keyword evidence="2 5" id="KW-0645">Protease</keyword>
<protein>
    <submittedName>
        <fullName evidence="8">Peptidase S8 and S53, subtilisin, kexin, sedolisin</fullName>
    </submittedName>
</protein>
<organism evidence="8 9">
    <name type="scientific">Marinobacterium lacunae</name>
    <dbReference type="NCBI Taxonomy" id="1232683"/>
    <lineage>
        <taxon>Bacteria</taxon>
        <taxon>Pseudomonadati</taxon>
        <taxon>Pseudomonadota</taxon>
        <taxon>Gammaproteobacteria</taxon>
        <taxon>Oceanospirillales</taxon>
        <taxon>Oceanospirillaceae</taxon>
        <taxon>Marinobacterium</taxon>
    </lineage>
</organism>
<keyword evidence="3 5" id="KW-0378">Hydrolase</keyword>
<dbReference type="AlphaFoldDB" id="A0A081FVR6"/>
<dbReference type="EMBL" id="JMQN01000047">
    <property type="protein sequence ID" value="KEA62621.1"/>
    <property type="molecule type" value="Genomic_DNA"/>
</dbReference>
<dbReference type="eggNOG" id="COG1404">
    <property type="taxonomic scope" value="Bacteria"/>
</dbReference>
<comment type="similarity">
    <text evidence="1 5">Belongs to the peptidase S8 family.</text>
</comment>
<dbReference type="Proteomes" id="UP000028252">
    <property type="component" value="Unassembled WGS sequence"/>
</dbReference>
<dbReference type="PANTHER" id="PTHR43806:SF11">
    <property type="entry name" value="CEREVISIN-RELATED"/>
    <property type="match status" value="1"/>
</dbReference>
<reference evidence="8 9" key="1">
    <citation type="submission" date="2014-04" db="EMBL/GenBank/DDBJ databases">
        <title>Marinobacterium kochiensis sp. nov., isolated from sediment sample collected from Kochi backwaters in Kerala, India.</title>
        <authorList>
            <person name="Singh A."/>
            <person name="Pinnaka A.K."/>
        </authorList>
    </citation>
    <scope>NUCLEOTIDE SEQUENCE [LARGE SCALE GENOMIC DNA]</scope>
    <source>
        <strain evidence="8 9">AK27</strain>
    </source>
</reference>
<feature type="domain" description="PKD" evidence="7">
    <location>
        <begin position="417"/>
        <end position="490"/>
    </location>
</feature>
<dbReference type="PROSITE" id="PS50093">
    <property type="entry name" value="PKD"/>
    <property type="match status" value="1"/>
</dbReference>
<dbReference type="PANTHER" id="PTHR43806">
    <property type="entry name" value="PEPTIDASE S8"/>
    <property type="match status" value="1"/>
</dbReference>
<dbReference type="SMART" id="SM00089">
    <property type="entry name" value="PKD"/>
    <property type="match status" value="1"/>
</dbReference>
<proteinExistence type="inferred from homology"/>
<comment type="caution">
    <text evidence="8">The sequence shown here is derived from an EMBL/GenBank/DDBJ whole genome shotgun (WGS) entry which is preliminary data.</text>
</comment>
<dbReference type="OrthoDB" id="9790784at2"/>
<evidence type="ECO:0000256" key="6">
    <source>
        <dbReference type="SAM" id="SignalP"/>
    </source>
</evidence>
<dbReference type="GO" id="GO:0004252">
    <property type="term" value="F:serine-type endopeptidase activity"/>
    <property type="evidence" value="ECO:0007669"/>
    <property type="project" value="UniProtKB-UniRule"/>
</dbReference>
<dbReference type="PROSITE" id="PS51892">
    <property type="entry name" value="SUBTILASE"/>
    <property type="match status" value="1"/>
</dbReference>
<keyword evidence="9" id="KW-1185">Reference proteome</keyword>
<feature type="signal peptide" evidence="6">
    <location>
        <begin position="1"/>
        <end position="21"/>
    </location>
</feature>
<evidence type="ECO:0000256" key="2">
    <source>
        <dbReference type="ARBA" id="ARBA00022670"/>
    </source>
</evidence>
<dbReference type="InterPro" id="IPR000601">
    <property type="entry name" value="PKD_dom"/>
</dbReference>
<evidence type="ECO:0000256" key="1">
    <source>
        <dbReference type="ARBA" id="ARBA00011073"/>
    </source>
</evidence>
<feature type="active site" description="Charge relay system" evidence="5">
    <location>
        <position position="338"/>
    </location>
</feature>
<feature type="active site" description="Charge relay system" evidence="5">
    <location>
        <position position="129"/>
    </location>
</feature>
<dbReference type="Gene3D" id="2.60.40.10">
    <property type="entry name" value="Immunoglobulins"/>
    <property type="match status" value="1"/>
</dbReference>
<dbReference type="Pfam" id="PF00082">
    <property type="entry name" value="Peptidase_S8"/>
    <property type="match status" value="1"/>
</dbReference>
<dbReference type="InterPro" id="IPR015500">
    <property type="entry name" value="Peptidase_S8_subtilisin-rel"/>
</dbReference>
<dbReference type="PROSITE" id="PS00138">
    <property type="entry name" value="SUBTILASE_SER"/>
    <property type="match status" value="1"/>
</dbReference>
<sequence>MKRFACLVSAMLLGTSSSTFAASSIANPPFFKGQVVVEGTPDEFPSHEVIKFLPLSGLTVLAVEPGREMAALIKQRKQGRKAMLNLKATAFAVNDPFFNGYQWNIDTIQAQQAWGANATGASVTVAVLDTGLASGGSDGIGCVVPGYNTIKQSGDTSDGNGHGTHVSGTVAQTTNNGVGTAGVAYDACVMPVKVLDDRGSGSFADIAEGIYWAVDNGAQVINMSLGVSADYGVTSDEVMDAALNYAYAQDVTVVVAAGNDGNPNLVSYPAIYGTTIAVGATGWDNGIAPYSNGGTGLTLVAPGGNTSQDLNSDGYGDGILQETKYRNRWGYYFFQGTSMASPHVAAAAALLLSHDGTLRPDDVKGLLAGTAKDLGATGYDAVYGDGLIQVYDAITSSGSGTSSNRVPVARIIDVQCADLTCDFDASGSYDPDGGALTYSWSFGDGASAEGEVTSHGYLAAGTYDVVLTVQDVQGASSTDSMMVSVSTASAACTDADGDGFCSVETGGDDCDDQNPNVYPGHADKDKGRWNDGLDNDCNGVIDG</sequence>
<dbReference type="PRINTS" id="PR00723">
    <property type="entry name" value="SUBTILISIN"/>
</dbReference>
<evidence type="ECO:0000256" key="4">
    <source>
        <dbReference type="ARBA" id="ARBA00022825"/>
    </source>
</evidence>
<dbReference type="InterPro" id="IPR023828">
    <property type="entry name" value="Peptidase_S8_Ser-AS"/>
</dbReference>
<gene>
    <name evidence="8" type="ORF">ADIMK_3093</name>
</gene>
<dbReference type="PATRIC" id="fig|1232683.4.peg.3043"/>
<dbReference type="Pfam" id="PF18911">
    <property type="entry name" value="PKD_4"/>
    <property type="match status" value="1"/>
</dbReference>
<dbReference type="SUPFAM" id="SSF49299">
    <property type="entry name" value="PKD domain"/>
    <property type="match status" value="1"/>
</dbReference>
<evidence type="ECO:0000313" key="9">
    <source>
        <dbReference type="Proteomes" id="UP000028252"/>
    </source>
</evidence>
<dbReference type="RefSeq" id="WP_051693007.1">
    <property type="nucleotide sequence ID" value="NZ_JMQN01000047.1"/>
</dbReference>
<dbReference type="SUPFAM" id="SSF52743">
    <property type="entry name" value="Subtilisin-like"/>
    <property type="match status" value="1"/>
</dbReference>
<keyword evidence="4 5" id="KW-0720">Serine protease</keyword>
<evidence type="ECO:0000256" key="3">
    <source>
        <dbReference type="ARBA" id="ARBA00022801"/>
    </source>
</evidence>
<name>A0A081FVR6_9GAMM</name>
<feature type="active site" description="Charge relay system" evidence="5">
    <location>
        <position position="162"/>
    </location>
</feature>
<dbReference type="GO" id="GO:0006508">
    <property type="term" value="P:proteolysis"/>
    <property type="evidence" value="ECO:0007669"/>
    <property type="project" value="UniProtKB-KW"/>
</dbReference>
<keyword evidence="6" id="KW-0732">Signal</keyword>
<evidence type="ECO:0000256" key="5">
    <source>
        <dbReference type="PROSITE-ProRule" id="PRU01240"/>
    </source>
</evidence>
<feature type="chain" id="PRO_5001757452" evidence="6">
    <location>
        <begin position="22"/>
        <end position="543"/>
    </location>
</feature>
<dbReference type="InterPro" id="IPR036852">
    <property type="entry name" value="Peptidase_S8/S53_dom_sf"/>
</dbReference>
<dbReference type="CDD" id="cd00146">
    <property type="entry name" value="PKD"/>
    <property type="match status" value="1"/>
</dbReference>
<dbReference type="InterPro" id="IPR000209">
    <property type="entry name" value="Peptidase_S8/S53_dom"/>
</dbReference>